<keyword evidence="1" id="KW-0472">Membrane</keyword>
<evidence type="ECO:0000256" key="1">
    <source>
        <dbReference type="SAM" id="Phobius"/>
    </source>
</evidence>
<dbReference type="EMBL" id="PKQE01000001">
    <property type="protein sequence ID" value="PLC43856.1"/>
    <property type="molecule type" value="Genomic_DNA"/>
</dbReference>
<dbReference type="Proteomes" id="UP000234456">
    <property type="component" value="Unassembled WGS sequence"/>
</dbReference>
<dbReference type="RefSeq" id="WP_027678347.1">
    <property type="nucleotide sequence ID" value="NZ_PKQE01000001.1"/>
</dbReference>
<proteinExistence type="predicted"/>
<protein>
    <submittedName>
        <fullName evidence="2">Uncharacterized protein</fullName>
    </submittedName>
</protein>
<accession>A0A2N4TVW9</accession>
<evidence type="ECO:0000313" key="3">
    <source>
        <dbReference type="Proteomes" id="UP000234456"/>
    </source>
</evidence>
<dbReference type="AlphaFoldDB" id="A0A2N4TVW9"/>
<feature type="transmembrane region" description="Helical" evidence="1">
    <location>
        <begin position="38"/>
        <end position="57"/>
    </location>
</feature>
<keyword evidence="1" id="KW-1133">Transmembrane helix</keyword>
<gene>
    <name evidence="2" type="ORF">C0Q88_03880</name>
</gene>
<evidence type="ECO:0000313" key="2">
    <source>
        <dbReference type="EMBL" id="PLC43856.1"/>
    </source>
</evidence>
<keyword evidence="1" id="KW-0812">Transmembrane</keyword>
<sequence>MHDIETALHPACGASTISESPRENWLMKRNCSLSTRQIGWFTPLVVIPPFVIAWFSAWQGAFGAA</sequence>
<organism evidence="2 3">
    <name type="scientific">Ralstonia pickettii</name>
    <name type="common">Burkholderia pickettii</name>
    <dbReference type="NCBI Taxonomy" id="329"/>
    <lineage>
        <taxon>Bacteria</taxon>
        <taxon>Pseudomonadati</taxon>
        <taxon>Pseudomonadota</taxon>
        <taxon>Betaproteobacteria</taxon>
        <taxon>Burkholderiales</taxon>
        <taxon>Burkholderiaceae</taxon>
        <taxon>Ralstonia</taxon>
    </lineage>
</organism>
<reference evidence="2 3" key="1">
    <citation type="submission" date="2017-12" db="EMBL/GenBank/DDBJ databases">
        <title>Draft genome sequence of Ralstonia pickettii 52.</title>
        <authorList>
            <person name="Zheng B."/>
        </authorList>
    </citation>
    <scope>NUCLEOTIDE SEQUENCE [LARGE SCALE GENOMIC DNA]</scope>
    <source>
        <strain evidence="2 3">52</strain>
    </source>
</reference>
<comment type="caution">
    <text evidence="2">The sequence shown here is derived from an EMBL/GenBank/DDBJ whole genome shotgun (WGS) entry which is preliminary data.</text>
</comment>
<name>A0A2N4TVW9_RALPI</name>